<reference evidence="1" key="1">
    <citation type="submission" date="2018-09" db="EMBL/GenBank/DDBJ databases">
        <authorList>
            <person name="Groschel M."/>
            <person name="Kohl T."/>
            <person name="Conchillo-Sole O."/>
            <person name="Mamat U."/>
            <person name="Yero D."/>
            <person name="Niemann S."/>
            <person name="Daura X."/>
            <person name="Gibert I."/>
        </authorList>
    </citation>
    <scope>NUCLEOTIDE SEQUENCE</scope>
    <source>
        <strain evidence="1">OG156</strain>
    </source>
</reference>
<dbReference type="RefSeq" id="WP_049431024.1">
    <property type="nucleotide sequence ID" value="NZ_CP154630.1"/>
</dbReference>
<proteinExistence type="predicted"/>
<dbReference type="AlphaFoldDB" id="A0A2J0T0X5"/>
<evidence type="ECO:0000313" key="1">
    <source>
        <dbReference type="EMBL" id="MBA0313189.1"/>
    </source>
</evidence>
<gene>
    <name evidence="1" type="ORF">D7Y33_19615</name>
</gene>
<organism evidence="1 2">
    <name type="scientific">Stenotrophomonas maltophilia</name>
    <name type="common">Pseudomonas maltophilia</name>
    <name type="synonym">Xanthomonas maltophilia</name>
    <dbReference type="NCBI Taxonomy" id="40324"/>
    <lineage>
        <taxon>Bacteria</taxon>
        <taxon>Pseudomonadati</taxon>
        <taxon>Pseudomonadota</taxon>
        <taxon>Gammaproteobacteria</taxon>
        <taxon>Lysobacterales</taxon>
        <taxon>Lysobacteraceae</taxon>
        <taxon>Stenotrophomonas</taxon>
        <taxon>Stenotrophomonas maltophilia group</taxon>
    </lineage>
</organism>
<accession>A0A2J0T0X5</accession>
<evidence type="ECO:0000313" key="2">
    <source>
        <dbReference type="Proteomes" id="UP000822271"/>
    </source>
</evidence>
<protein>
    <submittedName>
        <fullName evidence="1">Uncharacterized protein</fullName>
    </submittedName>
</protein>
<name>A0A2J0T0X5_STEMA</name>
<dbReference type="EMBL" id="RAUE01000033">
    <property type="protein sequence ID" value="MBA0313189.1"/>
    <property type="molecule type" value="Genomic_DNA"/>
</dbReference>
<comment type="caution">
    <text evidence="1">The sequence shown here is derived from an EMBL/GenBank/DDBJ whole genome shotgun (WGS) entry which is preliminary data.</text>
</comment>
<dbReference type="OrthoDB" id="5999994at2"/>
<dbReference type="Proteomes" id="UP000822271">
    <property type="component" value="Unassembled WGS sequence"/>
</dbReference>
<reference evidence="1" key="2">
    <citation type="journal article" date="2020" name="Front. Microbiol.">
        <title>Genetic Variants of the DSF Quorum Sensing System in Stenotrophomonas maltophilia Influence Virulence and Resistance Phenotypes Among Genotypically Diverse Clinical Isolates.</title>
        <authorList>
            <person name="Yero D."/>
            <person name="Huedo P."/>
            <person name="Conchillo-Sole O."/>
            <person name="Martinez-Servat S."/>
            <person name="Mamat U."/>
            <person name="Coves X."/>
            <person name="Llanas F."/>
            <person name="Roca I."/>
            <person name="Vila J."/>
            <person name="Schaible U.E."/>
            <person name="Daura X."/>
            <person name="Gibert I."/>
        </authorList>
    </citation>
    <scope>NUCLEOTIDE SEQUENCE</scope>
    <source>
        <strain evidence="1">OG156</strain>
    </source>
</reference>
<sequence>MNAQLFPREPRRMKQPAKDVLREQLVVAADEVICLRAEVLRMRDAATQATKQLRAPLATN</sequence>